<proteinExistence type="predicted"/>
<evidence type="ECO:0000313" key="3">
    <source>
        <dbReference type="EMBL" id="SET15960.1"/>
    </source>
</evidence>
<dbReference type="InterPro" id="IPR049449">
    <property type="entry name" value="TesB_ACOT8-like_N"/>
</dbReference>
<evidence type="ECO:0000259" key="2">
    <source>
        <dbReference type="Pfam" id="PF20789"/>
    </source>
</evidence>
<gene>
    <name evidence="3" type="ORF">SAMN04487962_10533</name>
</gene>
<reference evidence="4" key="1">
    <citation type="submission" date="2016-10" db="EMBL/GenBank/DDBJ databases">
        <authorList>
            <person name="Varghese N."/>
            <person name="Submissions S."/>
        </authorList>
    </citation>
    <scope>NUCLEOTIDE SEQUENCE [LARGE SCALE GENOMIC DNA]</scope>
    <source>
        <strain evidence="4">CGMCC 1.6489</strain>
    </source>
</reference>
<accession>A0A1I0C8T8</accession>
<dbReference type="RefSeq" id="WP_091849839.1">
    <property type="nucleotide sequence ID" value="NZ_FOHZ01000005.1"/>
</dbReference>
<dbReference type="InterPro" id="IPR049450">
    <property type="entry name" value="ACOT8-like_C"/>
</dbReference>
<evidence type="ECO:0000313" key="4">
    <source>
        <dbReference type="Proteomes" id="UP000198762"/>
    </source>
</evidence>
<dbReference type="AlphaFoldDB" id="A0A1I0C8T8"/>
<dbReference type="Pfam" id="PF20789">
    <property type="entry name" value="4HBT_3C"/>
    <property type="match status" value="1"/>
</dbReference>
<dbReference type="InterPro" id="IPR042171">
    <property type="entry name" value="Acyl-CoA_hotdog"/>
</dbReference>
<dbReference type="Pfam" id="PF13622">
    <property type="entry name" value="4HBT_3"/>
    <property type="match status" value="1"/>
</dbReference>
<dbReference type="Gene3D" id="2.40.160.210">
    <property type="entry name" value="Acyl-CoA thioesterase, double hotdog domain"/>
    <property type="match status" value="1"/>
</dbReference>
<feature type="domain" description="Acyl-CoA thioesterase-like N-terminal HotDog" evidence="1">
    <location>
        <begin position="25"/>
        <end position="105"/>
    </location>
</feature>
<dbReference type="STRING" id="430453.SAMN04487962_10533"/>
<evidence type="ECO:0000259" key="1">
    <source>
        <dbReference type="Pfam" id="PF13622"/>
    </source>
</evidence>
<dbReference type="OrthoDB" id="1413770at2"/>
<sequence length="265" mass="28787">MSDTSREAVFVRDGDLFVPSELGRGPWSPDALHGGAPAALLAGYAEEMVGDPEMLLARLTMELVRPVPLAPLTVTATMGKGRSVRRVELTLSHSETVVARAVALFLKGEDQGIEPRLEGHPLSGPERCHEPFLVPGMEQVTSFHYTAMDIRVAHGQTVGPGPAAAWFRLKYPVVAGETVSPAMSAVAAADFGNGLSWILPIEEFTFVNTDLTVYLNRHPRSEWVALDSRMTVESNGIGLVRSDLYDEQGLIGVAQQNLFVRARNR</sequence>
<dbReference type="Proteomes" id="UP000198762">
    <property type="component" value="Unassembled WGS sequence"/>
</dbReference>
<protein>
    <submittedName>
        <fullName evidence="3">Thioesterase-like superfamily protein</fullName>
    </submittedName>
</protein>
<dbReference type="SUPFAM" id="SSF54637">
    <property type="entry name" value="Thioesterase/thiol ester dehydrase-isomerase"/>
    <property type="match status" value="1"/>
</dbReference>
<dbReference type="EMBL" id="FOHZ01000005">
    <property type="protein sequence ID" value="SET15960.1"/>
    <property type="molecule type" value="Genomic_DNA"/>
</dbReference>
<dbReference type="InterPro" id="IPR029069">
    <property type="entry name" value="HotDog_dom_sf"/>
</dbReference>
<feature type="domain" description="Acyl-CoA thioesterase-like C-terminal" evidence="2">
    <location>
        <begin position="139"/>
        <end position="260"/>
    </location>
</feature>
<name>A0A1I0C8T8_9GAMM</name>
<keyword evidence="4" id="KW-1185">Reference proteome</keyword>
<organism evidence="3 4">
    <name type="scientific">Marinobacter segnicrescens</name>
    <dbReference type="NCBI Taxonomy" id="430453"/>
    <lineage>
        <taxon>Bacteria</taxon>
        <taxon>Pseudomonadati</taxon>
        <taxon>Pseudomonadota</taxon>
        <taxon>Gammaproteobacteria</taxon>
        <taxon>Pseudomonadales</taxon>
        <taxon>Marinobacteraceae</taxon>
        <taxon>Marinobacter</taxon>
    </lineage>
</organism>